<evidence type="ECO:0000313" key="1">
    <source>
        <dbReference type="EMBL" id="EOB04523.1"/>
    </source>
</evidence>
<reference evidence="2" key="1">
    <citation type="journal article" date="2013" name="Nat. Genet.">
        <title>The duck genome and transcriptome provide insight into an avian influenza virus reservoir species.</title>
        <authorList>
            <person name="Huang Y."/>
            <person name="Li Y."/>
            <person name="Burt D.W."/>
            <person name="Chen H."/>
            <person name="Zhang Y."/>
            <person name="Qian W."/>
            <person name="Kim H."/>
            <person name="Gan S."/>
            <person name="Zhao Y."/>
            <person name="Li J."/>
            <person name="Yi K."/>
            <person name="Feng H."/>
            <person name="Zhu P."/>
            <person name="Li B."/>
            <person name="Liu Q."/>
            <person name="Fairley S."/>
            <person name="Magor K.E."/>
            <person name="Du Z."/>
            <person name="Hu X."/>
            <person name="Goodman L."/>
            <person name="Tafer H."/>
            <person name="Vignal A."/>
            <person name="Lee T."/>
            <person name="Kim K.W."/>
            <person name="Sheng Z."/>
            <person name="An Y."/>
            <person name="Searle S."/>
            <person name="Herrero J."/>
            <person name="Groenen M.A."/>
            <person name="Crooijmans R.P."/>
            <person name="Faraut T."/>
            <person name="Cai Q."/>
            <person name="Webster R.G."/>
            <person name="Aldridge J.R."/>
            <person name="Warren W.C."/>
            <person name="Bartschat S."/>
            <person name="Kehr S."/>
            <person name="Marz M."/>
            <person name="Stadler P.F."/>
            <person name="Smith J."/>
            <person name="Kraus R.H."/>
            <person name="Zhao Y."/>
            <person name="Ren L."/>
            <person name="Fei J."/>
            <person name="Morisson M."/>
            <person name="Kaiser P."/>
            <person name="Griffin D.K."/>
            <person name="Rao M."/>
            <person name="Pitel F."/>
            <person name="Wang J."/>
            <person name="Li N."/>
        </authorList>
    </citation>
    <scope>NUCLEOTIDE SEQUENCE [LARGE SCALE GENOMIC DNA]</scope>
</reference>
<accession>R0LVP1</accession>
<name>R0LVP1_ANAPL</name>
<dbReference type="AlphaFoldDB" id="R0LVP1"/>
<organism evidence="1 2">
    <name type="scientific">Anas platyrhynchos</name>
    <name type="common">Mallard</name>
    <name type="synonym">Anas boschas</name>
    <dbReference type="NCBI Taxonomy" id="8839"/>
    <lineage>
        <taxon>Eukaryota</taxon>
        <taxon>Metazoa</taxon>
        <taxon>Chordata</taxon>
        <taxon>Craniata</taxon>
        <taxon>Vertebrata</taxon>
        <taxon>Euteleostomi</taxon>
        <taxon>Archelosauria</taxon>
        <taxon>Archosauria</taxon>
        <taxon>Dinosauria</taxon>
        <taxon>Saurischia</taxon>
        <taxon>Theropoda</taxon>
        <taxon>Coelurosauria</taxon>
        <taxon>Aves</taxon>
        <taxon>Neognathae</taxon>
        <taxon>Galloanserae</taxon>
        <taxon>Anseriformes</taxon>
        <taxon>Anatidae</taxon>
        <taxon>Anatinae</taxon>
        <taxon>Anas</taxon>
    </lineage>
</organism>
<dbReference type="Proteomes" id="UP000296049">
    <property type="component" value="Unassembled WGS sequence"/>
</dbReference>
<sequence>MCADSGVTACWGGSVLVSRVPRWVSDAESCWHQGICPRLSPTASITRILHASRQPQGVRTAAVAGALPLPQTVVPALKEALFPISGFTARRHSIRHSQMCCRKTLRGVCDDHHGSPWKFCKETLELCCVLRLIFTFKDKFRTTQPQEKYPERGEAEAAAMHLVKTCCAHITVDVCTKAHQPLNG</sequence>
<protein>
    <submittedName>
        <fullName evidence="1">Uncharacterized protein</fullName>
    </submittedName>
</protein>
<keyword evidence="2" id="KW-1185">Reference proteome</keyword>
<evidence type="ECO:0000313" key="2">
    <source>
        <dbReference type="Proteomes" id="UP000296049"/>
    </source>
</evidence>
<dbReference type="EMBL" id="KB742781">
    <property type="protein sequence ID" value="EOB04523.1"/>
    <property type="molecule type" value="Genomic_DNA"/>
</dbReference>
<proteinExistence type="predicted"/>
<gene>
    <name evidence="1" type="ORF">Anapl_01438</name>
</gene>